<reference evidence="1" key="1">
    <citation type="journal article" date="2015" name="Nature">
        <title>Complex archaea that bridge the gap between prokaryotes and eukaryotes.</title>
        <authorList>
            <person name="Spang A."/>
            <person name="Saw J.H."/>
            <person name="Jorgensen S.L."/>
            <person name="Zaremba-Niedzwiedzka K."/>
            <person name="Martijn J."/>
            <person name="Lind A.E."/>
            <person name="van Eijk R."/>
            <person name="Schleper C."/>
            <person name="Guy L."/>
            <person name="Ettema T.J."/>
        </authorList>
    </citation>
    <scope>NUCLEOTIDE SEQUENCE</scope>
</reference>
<evidence type="ECO:0000313" key="1">
    <source>
        <dbReference type="EMBL" id="KKL80065.1"/>
    </source>
</evidence>
<gene>
    <name evidence="1" type="ORF">LCGC14_2008530</name>
</gene>
<dbReference type="SUPFAM" id="SSF56935">
    <property type="entry name" value="Porins"/>
    <property type="match status" value="1"/>
</dbReference>
<proteinExistence type="predicted"/>
<name>A0A0F9HEC2_9ZZZZ</name>
<comment type="caution">
    <text evidence="1">The sequence shown here is derived from an EMBL/GenBank/DDBJ whole genome shotgun (WGS) entry which is preliminary data.</text>
</comment>
<protein>
    <recommendedName>
        <fullName evidence="2">Porin domain-containing protein</fullName>
    </recommendedName>
</protein>
<feature type="non-terminal residue" evidence="1">
    <location>
        <position position="299"/>
    </location>
</feature>
<organism evidence="1">
    <name type="scientific">marine sediment metagenome</name>
    <dbReference type="NCBI Taxonomy" id="412755"/>
    <lineage>
        <taxon>unclassified sequences</taxon>
        <taxon>metagenomes</taxon>
        <taxon>ecological metagenomes</taxon>
    </lineage>
</organism>
<dbReference type="AlphaFoldDB" id="A0A0F9HEC2"/>
<evidence type="ECO:0008006" key="2">
    <source>
        <dbReference type="Google" id="ProtNLM"/>
    </source>
</evidence>
<dbReference type="EMBL" id="LAZR01022969">
    <property type="protein sequence ID" value="KKL80065.1"/>
    <property type="molecule type" value="Genomic_DNA"/>
</dbReference>
<sequence length="299" mass="31654">MKKLFVLFVAVALVGFTVPAVAGDWSFYGSARMTTFWEDTDGGKAGSDDEGLTWGQQGNARIGARVKGETIGGRFEYGEGPNLRLLYGTWNFGSGRILLGQTYTPLNYFGSNQVFGGDSDLLDVGGIYGGRHAEISLKVEGFEIALVEPQAASPVGTDGEGDTRLPKFEAAYGFSTDQFNVSVLGGYQTYEVEKSSDAGNYDVDAWVVGIGGGVNFGPAYVNANIMAGQNVGDYGLWTRGASGAAISGGKIEDTDTIGFIAVVGFKASDMLSFEGGFGWVNHELDVSGSNEDITTIFYV</sequence>
<accession>A0A0F9HEC2</accession>